<accession>A0ABQ3LMK9</accession>
<dbReference type="Proteomes" id="UP000652430">
    <property type="component" value="Unassembled WGS sequence"/>
</dbReference>
<evidence type="ECO:0000256" key="1">
    <source>
        <dbReference type="SAM" id="MobiDB-lite"/>
    </source>
</evidence>
<evidence type="ECO:0000313" key="2">
    <source>
        <dbReference type="EMBL" id="GHH20571.1"/>
    </source>
</evidence>
<proteinExistence type="predicted"/>
<reference evidence="3" key="1">
    <citation type="journal article" date="2019" name="Int. J. Syst. Evol. Microbiol.">
        <title>The Global Catalogue of Microorganisms (GCM) 10K type strain sequencing project: providing services to taxonomists for standard genome sequencing and annotation.</title>
        <authorList>
            <consortium name="The Broad Institute Genomics Platform"/>
            <consortium name="The Broad Institute Genome Sequencing Center for Infectious Disease"/>
            <person name="Wu L."/>
            <person name="Ma J."/>
        </authorList>
    </citation>
    <scope>NUCLEOTIDE SEQUENCE [LARGE SCALE GENOMIC DNA]</scope>
    <source>
        <strain evidence="3">CGMCC 1.8957</strain>
    </source>
</reference>
<feature type="compositionally biased region" description="Pro residues" evidence="1">
    <location>
        <begin position="32"/>
        <end position="46"/>
    </location>
</feature>
<gene>
    <name evidence="2" type="ORF">GCM10008023_28610</name>
</gene>
<keyword evidence="3" id="KW-1185">Reference proteome</keyword>
<name>A0ABQ3LMK9_9SPHN</name>
<evidence type="ECO:0000313" key="3">
    <source>
        <dbReference type="Proteomes" id="UP000652430"/>
    </source>
</evidence>
<protein>
    <submittedName>
        <fullName evidence="2">Uncharacterized protein</fullName>
    </submittedName>
</protein>
<comment type="caution">
    <text evidence="2">The sequence shown here is derived from an EMBL/GenBank/DDBJ whole genome shotgun (WGS) entry which is preliminary data.</text>
</comment>
<feature type="region of interest" description="Disordered" evidence="1">
    <location>
        <begin position="28"/>
        <end position="52"/>
    </location>
</feature>
<organism evidence="2 3">
    <name type="scientific">Sphingomonas glacialis</name>
    <dbReference type="NCBI Taxonomy" id="658225"/>
    <lineage>
        <taxon>Bacteria</taxon>
        <taxon>Pseudomonadati</taxon>
        <taxon>Pseudomonadota</taxon>
        <taxon>Alphaproteobacteria</taxon>
        <taxon>Sphingomonadales</taxon>
        <taxon>Sphingomonadaceae</taxon>
        <taxon>Sphingomonas</taxon>
    </lineage>
</organism>
<dbReference type="RefSeq" id="WP_189676796.1">
    <property type="nucleotide sequence ID" value="NZ_BNAQ01000004.1"/>
</dbReference>
<dbReference type="EMBL" id="BNAQ01000004">
    <property type="protein sequence ID" value="GHH20571.1"/>
    <property type="molecule type" value="Genomic_DNA"/>
</dbReference>
<sequence length="104" mass="10764">MNATEAVRTHFHTLISAGHSAALALPVSAIGTPPPAPTPDYGTPPPRRVDRRIGEPFHNVGLALASAFRGGLQGTNIDHDACIEKLRGIAGSATSDSQDICAGR</sequence>